<dbReference type="PANTHER" id="PTHR11361">
    <property type="entry name" value="DNA MISMATCH REPAIR PROTEIN MUTS FAMILY MEMBER"/>
    <property type="match status" value="1"/>
</dbReference>
<keyword evidence="8" id="KW-0238">DNA-binding</keyword>
<dbReference type="InterPro" id="IPR000432">
    <property type="entry name" value="DNA_mismatch_repair_MutS_C"/>
</dbReference>
<dbReference type="PROSITE" id="PS00486">
    <property type="entry name" value="DNA_MISMATCH_REPAIR_2"/>
    <property type="match status" value="1"/>
</dbReference>
<dbReference type="EMBL" id="JAWIZZ010000031">
    <property type="protein sequence ID" value="KAK5781754.1"/>
    <property type="molecule type" value="Genomic_DNA"/>
</dbReference>
<evidence type="ECO:0000256" key="1">
    <source>
        <dbReference type="ARBA" id="ARBA00004123"/>
    </source>
</evidence>
<evidence type="ECO:0000256" key="2">
    <source>
        <dbReference type="ARBA" id="ARBA00007094"/>
    </source>
</evidence>
<dbReference type="InterPro" id="IPR036678">
    <property type="entry name" value="MutS_con_dom_sf"/>
</dbReference>
<keyword evidence="6" id="KW-0227">DNA damage</keyword>
<evidence type="ECO:0000256" key="4">
    <source>
        <dbReference type="ARBA" id="ARBA00022151"/>
    </source>
</evidence>
<keyword evidence="9" id="KW-0234">DNA repair</keyword>
<evidence type="ECO:0000313" key="14">
    <source>
        <dbReference type="EMBL" id="KAK5781754.1"/>
    </source>
</evidence>
<keyword evidence="10" id="KW-0539">Nucleus</keyword>
<evidence type="ECO:0000259" key="13">
    <source>
        <dbReference type="PROSITE" id="PS00486"/>
    </source>
</evidence>
<sequence length="1042" mass="119958">MAKQLTISRFFKPVETNKNKDKTKTDTITQKKSNRSIDSSLLIGTTPETSIILTDEEEEEDAHDVLNITMKGSKKEQKIDISHTQTNIVRQPTLKRPNFSLPARDETLKLDETVPVIKKPKIDSSKSSTSSKNKHTLTLTPLDEQVLKLKMDNMDKILVIRVGYKYKCFAQDAITVSKILQIKLIEGKLTFDGSNPNDKNFKQFAYCSFPDVRLNINLERLIHHDLKIGVVEQSNNNDNSNVFDRKVTNVISKATYGVNIAKSIKYKDTNLLGDNRSIWVLRLDKSNVDRLEIMYTLLSVNLNSGEIVFDQFFEKLSSFDNLLTKIKYLEPIEVLIIDNNTEENDDYIAILLKFLKDHNCQKHDLPTIPTDDTAISNDEIYNNLFFTNINQLENIPKNIDELIKIMYFHLKQYNTENVLTIYSNYKPFDSKICMLLDGNTIDSLDIFSNEGKNGSLLWILDHTRTPFGFRMLREWLKRPLLNKVEIENRLDAIECISKEVSHVFFDSLNQMLKSMPDLLHILNRITYGRSSRKEVYFFLKQLSSLSNHVKLHHQYIDNSIISKEGQIHKQSILLYEIFNEINELFYSHKPEILLSMINASAVLDKDSEKAVVGFFNLNNYDRSDGLINIQRDIDEVREELNNELKHIKQILKRPHLMFKDEVDYLVEVRNTQIKGVPDDWIKINCTKMVSRFLTPECSKLVGKLKHHKELLVIEAEAEYQHFLSLIKEEYVPFKRVIQKLAEYDCILSLAATSCNTNYIRPQFDETQGQFIDIKNGRNAVIESLDVNYVPNDVKMYNNKGRINIITGPNMGGKSSYIRQVALLIIMAQIGSFVPADSMKSSLFDNILVRIGAYDDLIRGQSTFKVEMLEILHIIKNATAKSLLILDEVGRGTGTIDGKAISYSLLKYFIELEKCPLVLFTTHFTMLGEQLNSRNCDLLQEYFMDYIEIQDEGEDWQSVIFLYKLKPGISKDSFGLNIAKLAKIDKNIINHAHKIATKIKHEEEITSSNISAKIKSILLEEATSKNKINMFFELVSSFPQTET</sequence>
<dbReference type="GO" id="GO:0140664">
    <property type="term" value="F:ATP-dependent DNA damage sensor activity"/>
    <property type="evidence" value="ECO:0007669"/>
    <property type="project" value="InterPro"/>
</dbReference>
<dbReference type="SUPFAM" id="SSF52540">
    <property type="entry name" value="P-loop containing nucleoside triphosphate hydrolases"/>
    <property type="match status" value="1"/>
</dbReference>
<dbReference type="InterPro" id="IPR036187">
    <property type="entry name" value="DNA_mismatch_repair_MutS_sf"/>
</dbReference>
<dbReference type="Gene3D" id="3.40.1170.10">
    <property type="entry name" value="DNA repair protein MutS, domain I"/>
    <property type="match status" value="1"/>
</dbReference>
<dbReference type="Proteomes" id="UP001306508">
    <property type="component" value="Unassembled WGS sequence"/>
</dbReference>
<reference evidence="15" key="1">
    <citation type="submission" date="2023-07" db="EMBL/GenBank/DDBJ databases">
        <title>A draft genome of Kazachstania heterogenica Y-27499.</title>
        <authorList>
            <person name="Donic C."/>
            <person name="Kralova J.S."/>
            <person name="Fidel L."/>
            <person name="Ben-Dor S."/>
            <person name="Jung S."/>
        </authorList>
    </citation>
    <scope>NUCLEOTIDE SEQUENCE [LARGE SCALE GENOMIC DNA]</scope>
    <source>
        <strain evidence="15">Y27499</strain>
    </source>
</reference>
<keyword evidence="7" id="KW-0067">ATP-binding</keyword>
<dbReference type="Gene3D" id="3.30.420.110">
    <property type="entry name" value="MutS, connector domain"/>
    <property type="match status" value="1"/>
</dbReference>
<dbReference type="AlphaFoldDB" id="A0AAN7ZT67"/>
<gene>
    <name evidence="14" type="ORF">RI543_000940</name>
</gene>
<dbReference type="SUPFAM" id="SSF48334">
    <property type="entry name" value="DNA repair protein MutS, domain III"/>
    <property type="match status" value="1"/>
</dbReference>
<evidence type="ECO:0000256" key="8">
    <source>
        <dbReference type="ARBA" id="ARBA00023125"/>
    </source>
</evidence>
<dbReference type="InterPro" id="IPR016151">
    <property type="entry name" value="DNA_mismatch_repair_MutS_N"/>
</dbReference>
<evidence type="ECO:0000256" key="10">
    <source>
        <dbReference type="ARBA" id="ARBA00023242"/>
    </source>
</evidence>
<dbReference type="InterPro" id="IPR017261">
    <property type="entry name" value="DNA_mismatch_repair_MutS/MSH"/>
</dbReference>
<evidence type="ECO:0000256" key="6">
    <source>
        <dbReference type="ARBA" id="ARBA00022763"/>
    </source>
</evidence>
<proteinExistence type="inferred from homology"/>
<dbReference type="GO" id="GO:0006298">
    <property type="term" value="P:mismatch repair"/>
    <property type="evidence" value="ECO:0007669"/>
    <property type="project" value="InterPro"/>
</dbReference>
<dbReference type="SMART" id="SM00534">
    <property type="entry name" value="MUTSac"/>
    <property type="match status" value="1"/>
</dbReference>
<name>A0AAN7ZT67_9SACH</name>
<accession>A0AAN7ZT67</accession>
<dbReference type="InterPro" id="IPR045076">
    <property type="entry name" value="MutS"/>
</dbReference>
<dbReference type="SUPFAM" id="SSF55271">
    <property type="entry name" value="DNA repair protein MutS, domain I"/>
    <property type="match status" value="1"/>
</dbReference>
<feature type="domain" description="DNA mismatch repair proteins mutS family" evidence="13">
    <location>
        <begin position="881"/>
        <end position="897"/>
    </location>
</feature>
<organism evidence="14 15">
    <name type="scientific">Arxiozyma heterogenica</name>
    <dbReference type="NCBI Taxonomy" id="278026"/>
    <lineage>
        <taxon>Eukaryota</taxon>
        <taxon>Fungi</taxon>
        <taxon>Dikarya</taxon>
        <taxon>Ascomycota</taxon>
        <taxon>Saccharomycotina</taxon>
        <taxon>Saccharomycetes</taxon>
        <taxon>Saccharomycetales</taxon>
        <taxon>Saccharomycetaceae</taxon>
        <taxon>Arxiozyma</taxon>
    </lineage>
</organism>
<protein>
    <recommendedName>
        <fullName evidence="3">DNA mismatch repair protein MSH3</fullName>
    </recommendedName>
    <alternativeName>
        <fullName evidence="4">DNA mismatch repair protein msh3</fullName>
    </alternativeName>
    <alternativeName>
        <fullName evidence="11">MutS protein homolog 3</fullName>
    </alternativeName>
</protein>
<dbReference type="PIRSF" id="PIRSF037677">
    <property type="entry name" value="DNA_mis_repair_Msh6"/>
    <property type="match status" value="1"/>
</dbReference>
<keyword evidence="15" id="KW-1185">Reference proteome</keyword>
<evidence type="ECO:0000256" key="12">
    <source>
        <dbReference type="SAM" id="Coils"/>
    </source>
</evidence>
<evidence type="ECO:0000256" key="9">
    <source>
        <dbReference type="ARBA" id="ARBA00023204"/>
    </source>
</evidence>
<dbReference type="SMART" id="SM00533">
    <property type="entry name" value="MUTSd"/>
    <property type="match status" value="1"/>
</dbReference>
<comment type="similarity">
    <text evidence="2">Belongs to the DNA mismatch repair MutS family. MSH3 subfamily.</text>
</comment>
<dbReference type="InterPro" id="IPR007861">
    <property type="entry name" value="DNA_mismatch_repair_MutS_clamp"/>
</dbReference>
<dbReference type="GO" id="GO:0030983">
    <property type="term" value="F:mismatched DNA binding"/>
    <property type="evidence" value="ECO:0007669"/>
    <property type="project" value="InterPro"/>
</dbReference>
<dbReference type="Pfam" id="PF05192">
    <property type="entry name" value="MutS_III"/>
    <property type="match status" value="1"/>
</dbReference>
<evidence type="ECO:0000256" key="7">
    <source>
        <dbReference type="ARBA" id="ARBA00022840"/>
    </source>
</evidence>
<dbReference type="Pfam" id="PF01624">
    <property type="entry name" value="MutS_I"/>
    <property type="match status" value="1"/>
</dbReference>
<dbReference type="Pfam" id="PF05190">
    <property type="entry name" value="MutS_IV"/>
    <property type="match status" value="1"/>
</dbReference>
<dbReference type="GO" id="GO:0005634">
    <property type="term" value="C:nucleus"/>
    <property type="evidence" value="ECO:0007669"/>
    <property type="project" value="UniProtKB-SubCell"/>
</dbReference>
<dbReference type="InterPro" id="IPR007695">
    <property type="entry name" value="DNA_mismatch_repair_MutS-lik_N"/>
</dbReference>
<dbReference type="InterPro" id="IPR027417">
    <property type="entry name" value="P-loop_NTPase"/>
</dbReference>
<dbReference type="PANTHER" id="PTHR11361:SF122">
    <property type="entry name" value="DNA MISMATCH REPAIR PROTEIN MSH3"/>
    <property type="match status" value="1"/>
</dbReference>
<dbReference type="GO" id="GO:0006312">
    <property type="term" value="P:mitotic recombination"/>
    <property type="evidence" value="ECO:0007669"/>
    <property type="project" value="TreeGrafter"/>
</dbReference>
<comment type="caution">
    <text evidence="14">The sequence shown here is derived from an EMBL/GenBank/DDBJ whole genome shotgun (WGS) entry which is preliminary data.</text>
</comment>
<dbReference type="InterPro" id="IPR007696">
    <property type="entry name" value="DNA_mismatch_repair_MutS_core"/>
</dbReference>
<dbReference type="Pfam" id="PF00488">
    <property type="entry name" value="MutS_V"/>
    <property type="match status" value="1"/>
</dbReference>
<dbReference type="GO" id="GO:0005524">
    <property type="term" value="F:ATP binding"/>
    <property type="evidence" value="ECO:0007669"/>
    <property type="project" value="UniProtKB-KW"/>
</dbReference>
<keyword evidence="5" id="KW-0547">Nucleotide-binding</keyword>
<evidence type="ECO:0000256" key="3">
    <source>
        <dbReference type="ARBA" id="ARBA00019000"/>
    </source>
</evidence>
<dbReference type="Gene3D" id="1.10.1420.10">
    <property type="match status" value="2"/>
</dbReference>
<keyword evidence="12" id="KW-0175">Coiled coil</keyword>
<evidence type="ECO:0000256" key="11">
    <source>
        <dbReference type="ARBA" id="ARBA00029792"/>
    </source>
</evidence>
<evidence type="ECO:0000313" key="15">
    <source>
        <dbReference type="Proteomes" id="UP001306508"/>
    </source>
</evidence>
<evidence type="ECO:0000256" key="5">
    <source>
        <dbReference type="ARBA" id="ARBA00022741"/>
    </source>
</evidence>
<dbReference type="Gene3D" id="3.40.50.300">
    <property type="entry name" value="P-loop containing nucleotide triphosphate hydrolases"/>
    <property type="match status" value="1"/>
</dbReference>
<comment type="subcellular location">
    <subcellularLocation>
        <location evidence="1">Nucleus</location>
    </subcellularLocation>
</comment>
<feature type="coiled-coil region" evidence="12">
    <location>
        <begin position="626"/>
        <end position="653"/>
    </location>
</feature>